<proteinExistence type="predicted"/>
<dbReference type="AlphaFoldDB" id="A0A0E0C1X2"/>
<keyword evidence="2" id="KW-1185">Reference proteome</keyword>
<reference evidence="1" key="2">
    <citation type="submission" date="2018-05" db="EMBL/GenBank/DDBJ databases">
        <title>OmerRS3 (Oryza meridionalis Reference Sequence Version 3).</title>
        <authorList>
            <person name="Zhang J."/>
            <person name="Kudrna D."/>
            <person name="Lee S."/>
            <person name="Talag J."/>
            <person name="Welchert J."/>
            <person name="Wing R.A."/>
        </authorList>
    </citation>
    <scope>NUCLEOTIDE SEQUENCE [LARGE SCALE GENOMIC DNA]</scope>
    <source>
        <strain evidence="1">cv. OR44</strain>
    </source>
</reference>
<protein>
    <submittedName>
        <fullName evidence="1">Uncharacterized protein</fullName>
    </submittedName>
</protein>
<reference evidence="1" key="1">
    <citation type="submission" date="2015-04" db="UniProtKB">
        <authorList>
            <consortium name="EnsemblPlants"/>
        </authorList>
    </citation>
    <scope>IDENTIFICATION</scope>
</reference>
<evidence type="ECO:0000313" key="1">
    <source>
        <dbReference type="EnsemblPlants" id="OMERI01G14190.1"/>
    </source>
</evidence>
<sequence>MARFDEIWGDVPKKIGQINERSNTRKQGIFLKEAEQYENYGFTSELGCMTYDPGYEVPPKYTKVSTHVGDQLHCKTTVTLVSDKEDLLQLSFTSEADCFFYAREGVVYKALCCLRHHLKDRLENPIYHYHLKHGDDFWMICAHSRGEENQTMVQMTTRLDAIDDLHTNYKTQAINQKHA</sequence>
<organism evidence="1">
    <name type="scientific">Oryza meridionalis</name>
    <dbReference type="NCBI Taxonomy" id="40149"/>
    <lineage>
        <taxon>Eukaryota</taxon>
        <taxon>Viridiplantae</taxon>
        <taxon>Streptophyta</taxon>
        <taxon>Embryophyta</taxon>
        <taxon>Tracheophyta</taxon>
        <taxon>Spermatophyta</taxon>
        <taxon>Magnoliopsida</taxon>
        <taxon>Liliopsida</taxon>
        <taxon>Poales</taxon>
        <taxon>Poaceae</taxon>
        <taxon>BOP clade</taxon>
        <taxon>Oryzoideae</taxon>
        <taxon>Oryzeae</taxon>
        <taxon>Oryzinae</taxon>
        <taxon>Oryza</taxon>
    </lineage>
</organism>
<dbReference type="HOGENOM" id="CLU_105217_0_0_1"/>
<name>A0A0E0C1X2_9ORYZ</name>
<accession>A0A0E0C1X2</accession>
<dbReference type="EnsemblPlants" id="OMERI01G14190.1">
    <property type="protein sequence ID" value="OMERI01G14190.1"/>
    <property type="gene ID" value="OMERI01G14190"/>
</dbReference>
<dbReference type="Proteomes" id="UP000008021">
    <property type="component" value="Chromosome 1"/>
</dbReference>
<dbReference type="Gramene" id="OMERI01G14190.1">
    <property type="protein sequence ID" value="OMERI01G14190.1"/>
    <property type="gene ID" value="OMERI01G14190"/>
</dbReference>
<evidence type="ECO:0000313" key="2">
    <source>
        <dbReference type="Proteomes" id="UP000008021"/>
    </source>
</evidence>